<feature type="compositionally biased region" description="Pro residues" evidence="10">
    <location>
        <begin position="791"/>
        <end position="802"/>
    </location>
</feature>
<keyword evidence="8" id="KW-0479">Metal-binding</keyword>
<name>A0A0K6FUB3_9AGAM</name>
<dbReference type="Gene3D" id="3.30.460.10">
    <property type="entry name" value="Beta Polymerase, domain 2"/>
    <property type="match status" value="1"/>
</dbReference>
<dbReference type="CDD" id="cd05402">
    <property type="entry name" value="NT_PAP_TUTase"/>
    <property type="match status" value="1"/>
</dbReference>
<dbReference type="EMBL" id="CYGV01001001">
    <property type="protein sequence ID" value="CUA69845.1"/>
    <property type="molecule type" value="Genomic_DNA"/>
</dbReference>
<evidence type="ECO:0000256" key="9">
    <source>
        <dbReference type="ARBA" id="ARBA00022842"/>
    </source>
</evidence>
<keyword evidence="14" id="KW-1185">Reference proteome</keyword>
<dbReference type="PANTHER" id="PTHR12271">
    <property type="entry name" value="POLY A POLYMERASE CID PAP -RELATED"/>
    <property type="match status" value="1"/>
</dbReference>
<keyword evidence="7" id="KW-0808">Transferase</keyword>
<feature type="domain" description="Poly(A) RNA polymerase mitochondrial-like central palm" evidence="12">
    <location>
        <begin position="338"/>
        <end position="479"/>
    </location>
</feature>
<reference evidence="13 14" key="1">
    <citation type="submission" date="2015-07" db="EMBL/GenBank/DDBJ databases">
        <authorList>
            <person name="Noorani M."/>
        </authorList>
    </citation>
    <scope>NUCLEOTIDE SEQUENCE [LARGE SCALE GENOMIC DNA]</scope>
    <source>
        <strain evidence="13">BBA 69670</strain>
    </source>
</reference>
<evidence type="ECO:0000256" key="10">
    <source>
        <dbReference type="SAM" id="MobiDB-lite"/>
    </source>
</evidence>
<gene>
    <name evidence="13" type="ORF">RSOLAG22IIIB_04100</name>
</gene>
<dbReference type="AlphaFoldDB" id="A0A0K6FUB3"/>
<feature type="domain" description="PAP-associated" evidence="11">
    <location>
        <begin position="237"/>
        <end position="282"/>
    </location>
</feature>
<dbReference type="EC" id="2.7.7.19" evidence="5"/>
<evidence type="ECO:0000256" key="7">
    <source>
        <dbReference type="ARBA" id="ARBA00022679"/>
    </source>
</evidence>
<dbReference type="Proteomes" id="UP000044841">
    <property type="component" value="Unassembled WGS sequence"/>
</dbReference>
<evidence type="ECO:0000256" key="2">
    <source>
        <dbReference type="ARBA" id="ARBA00001946"/>
    </source>
</evidence>
<organism evidence="13 14">
    <name type="scientific">Rhizoctonia solani</name>
    <dbReference type="NCBI Taxonomy" id="456999"/>
    <lineage>
        <taxon>Eukaryota</taxon>
        <taxon>Fungi</taxon>
        <taxon>Dikarya</taxon>
        <taxon>Basidiomycota</taxon>
        <taxon>Agaricomycotina</taxon>
        <taxon>Agaricomycetes</taxon>
        <taxon>Cantharellales</taxon>
        <taxon>Ceratobasidiaceae</taxon>
        <taxon>Rhizoctonia</taxon>
    </lineage>
</organism>
<dbReference type="SUPFAM" id="SSF81301">
    <property type="entry name" value="Nucleotidyltransferase"/>
    <property type="match status" value="1"/>
</dbReference>
<evidence type="ECO:0000313" key="13">
    <source>
        <dbReference type="EMBL" id="CUA69845.1"/>
    </source>
</evidence>
<comment type="similarity">
    <text evidence="4">Belongs to the DNA polymerase type-B-like family.</text>
</comment>
<feature type="region of interest" description="Disordered" evidence="10">
    <location>
        <begin position="615"/>
        <end position="694"/>
    </location>
</feature>
<comment type="cofactor">
    <cofactor evidence="1">
        <name>Mn(2+)</name>
        <dbReference type="ChEBI" id="CHEBI:29035"/>
    </cofactor>
</comment>
<dbReference type="SUPFAM" id="SSF81631">
    <property type="entry name" value="PAP/OAS1 substrate-binding domain"/>
    <property type="match status" value="2"/>
</dbReference>
<dbReference type="GO" id="GO:0010605">
    <property type="term" value="P:negative regulation of macromolecule metabolic process"/>
    <property type="evidence" value="ECO:0007669"/>
    <property type="project" value="UniProtKB-ARBA"/>
</dbReference>
<accession>A0A0K6FUB3</accession>
<evidence type="ECO:0000256" key="4">
    <source>
        <dbReference type="ARBA" id="ARBA00008593"/>
    </source>
</evidence>
<comment type="cofactor">
    <cofactor evidence="2">
        <name>Mg(2+)</name>
        <dbReference type="ChEBI" id="CHEBI:18420"/>
    </cofactor>
</comment>
<evidence type="ECO:0000259" key="12">
    <source>
        <dbReference type="Pfam" id="PF22600"/>
    </source>
</evidence>
<dbReference type="InterPro" id="IPR054708">
    <property type="entry name" value="MTPAP-like_central"/>
</dbReference>
<evidence type="ECO:0000256" key="1">
    <source>
        <dbReference type="ARBA" id="ARBA00001936"/>
    </source>
</evidence>
<dbReference type="InterPro" id="IPR002058">
    <property type="entry name" value="PAP_assoc"/>
</dbReference>
<dbReference type="InterPro" id="IPR043519">
    <property type="entry name" value="NT_sf"/>
</dbReference>
<evidence type="ECO:0000256" key="8">
    <source>
        <dbReference type="ARBA" id="ARBA00022723"/>
    </source>
</evidence>
<dbReference type="GO" id="GO:0031123">
    <property type="term" value="P:RNA 3'-end processing"/>
    <property type="evidence" value="ECO:0007669"/>
    <property type="project" value="TreeGrafter"/>
</dbReference>
<dbReference type="Gene3D" id="1.10.1410.10">
    <property type="match status" value="2"/>
</dbReference>
<keyword evidence="6" id="KW-0963">Cytoplasm</keyword>
<feature type="region of interest" description="Disordered" evidence="10">
    <location>
        <begin position="791"/>
        <end position="827"/>
    </location>
</feature>
<evidence type="ECO:0000256" key="5">
    <source>
        <dbReference type="ARBA" id="ARBA00012388"/>
    </source>
</evidence>
<evidence type="ECO:0000313" key="14">
    <source>
        <dbReference type="Proteomes" id="UP000044841"/>
    </source>
</evidence>
<proteinExistence type="inferred from homology"/>
<comment type="subcellular location">
    <subcellularLocation>
        <location evidence="3">Cytoplasm</location>
    </subcellularLocation>
</comment>
<feature type="compositionally biased region" description="Basic residues" evidence="10">
    <location>
        <begin position="808"/>
        <end position="827"/>
    </location>
</feature>
<sequence length="827" mass="91406">MKAGPTYHPHLFDDIELLLKRHAAPTEAMQAREILIKQIQNSIAQTFGHQYHVLDLTFHRAHTILTKMKVELAIVDGRTPDGALPPIIVTPKLVSALKALNLQATSDPATARTSGLQVATNPSASPSTPGRLLPGLELNINYFLPFVMTRLSLFQCYFAIHPNLPALFSVTRLWLESHSLSAISPTCLAALCISYLQINFGLPNLQRSELVEGARQDELTDIFKNEVVQWRVRPLPLSELLIGWFRYFGRRFRPKQTIISIKDGGLMNLPHSSSALRILDPFFKDHLHTPLSPADSARFVNLAKAAGDTLDKARPLREVLGQGLPNVNSPQINIDRGLSRHIWDMYQASQPSRQTLDNRAKIIERIDNLIAEHFGDGYEVLQFGSTGYGVDSDSSDLDLVIKDNTRPMGFSPNVQLSAVYDVKLIAKVLRKSRFIDIFAIPTASVPIVRCRDPYTNLKIDINCNELLGLRNTELLAHYCNLYQPLRPLIFLLKRWAKSYGLNDPSAQSGPPGFSSYCLALMTVAYLQTRKALPSLQAQFDGVSANRDQDGVWMRVKGKPSIWCDTRWDLGTQWSLAELPLEEAVYGWFKFWGTEINYAQTGVDIRIGGTIERQQDTANVQGRATPTGKRNRKARRADSVANAAAAKGITPQDANGSTTREMAGSPNVASRPVPDANGSNQNGKLHEAVPPSPLVATTNEPEVQMAREEVQELRNEVDSVPVVNGRVIEQEQPLLWRSHGILVVDPFIRVKNVAGNVAFTQVELFRMNCQRAAEALEVGLSLDRIMGGMAVDPPPSVEIPPAPIMGGRGRGRGRGGGRGRGRGRGRGD</sequence>
<dbReference type="GO" id="GO:0046872">
    <property type="term" value="F:metal ion binding"/>
    <property type="evidence" value="ECO:0007669"/>
    <property type="project" value="UniProtKB-KW"/>
</dbReference>
<dbReference type="PANTHER" id="PTHR12271:SF40">
    <property type="entry name" value="POLY(A) RNA POLYMERASE GLD2"/>
    <property type="match status" value="1"/>
</dbReference>
<dbReference type="GO" id="GO:1990817">
    <property type="term" value="F:poly(A) RNA polymerase activity"/>
    <property type="evidence" value="ECO:0007669"/>
    <property type="project" value="UniProtKB-EC"/>
</dbReference>
<dbReference type="Pfam" id="PF03828">
    <property type="entry name" value="PAP_assoc"/>
    <property type="match status" value="1"/>
</dbReference>
<keyword evidence="9" id="KW-0460">Magnesium</keyword>
<evidence type="ECO:0000256" key="6">
    <source>
        <dbReference type="ARBA" id="ARBA00022490"/>
    </source>
</evidence>
<dbReference type="GO" id="GO:0005737">
    <property type="term" value="C:cytoplasm"/>
    <property type="evidence" value="ECO:0007669"/>
    <property type="project" value="UniProtKB-SubCell"/>
</dbReference>
<evidence type="ECO:0000259" key="11">
    <source>
        <dbReference type="Pfam" id="PF03828"/>
    </source>
</evidence>
<evidence type="ECO:0000256" key="3">
    <source>
        <dbReference type="ARBA" id="ARBA00004496"/>
    </source>
</evidence>
<protein>
    <recommendedName>
        <fullName evidence="5">polynucleotide adenylyltransferase</fullName>
        <ecNumber evidence="5">2.7.7.19</ecNumber>
    </recommendedName>
</protein>
<dbReference type="Pfam" id="PF22600">
    <property type="entry name" value="MTPAP-like_central"/>
    <property type="match status" value="1"/>
</dbReference>